<dbReference type="EMBL" id="JACHWB010000005">
    <property type="protein sequence ID" value="MBB3020687.1"/>
    <property type="molecule type" value="Genomic_DNA"/>
</dbReference>
<proteinExistence type="predicted"/>
<comment type="caution">
    <text evidence="1">The sequence shown here is derived from an EMBL/GenBank/DDBJ whole genome shotgun (WGS) entry which is preliminary data.</text>
</comment>
<name>A0A7W4VPV0_9HYPH</name>
<organism evidence="1 2">
    <name type="scientific">Microvirga lupini</name>
    <dbReference type="NCBI Taxonomy" id="420324"/>
    <lineage>
        <taxon>Bacteria</taxon>
        <taxon>Pseudomonadati</taxon>
        <taxon>Pseudomonadota</taxon>
        <taxon>Alphaproteobacteria</taxon>
        <taxon>Hyphomicrobiales</taxon>
        <taxon>Methylobacteriaceae</taxon>
        <taxon>Microvirga</taxon>
    </lineage>
</organism>
<accession>A0A7W4VPV0</accession>
<evidence type="ECO:0000313" key="2">
    <source>
        <dbReference type="Proteomes" id="UP000532010"/>
    </source>
</evidence>
<sequence length="81" mass="8546">MPRSRLKPRYRFTASGRWLFLSHDGFIPHSPSIGKTASSPGADVKSAGGSTEPLAARAFVSAPASTLGNIAQPRPAIISNR</sequence>
<keyword evidence="2" id="KW-1185">Reference proteome</keyword>
<dbReference type="AlphaFoldDB" id="A0A7W4VPV0"/>
<reference evidence="1 2" key="1">
    <citation type="submission" date="2020-08" db="EMBL/GenBank/DDBJ databases">
        <title>The Agave Microbiome: Exploring the role of microbial communities in plant adaptations to desert environments.</title>
        <authorList>
            <person name="Partida-Martinez L.P."/>
        </authorList>
    </citation>
    <scope>NUCLEOTIDE SEQUENCE [LARGE SCALE GENOMIC DNA]</scope>
    <source>
        <strain evidence="1 2">AT3.9</strain>
    </source>
</reference>
<evidence type="ECO:0000313" key="1">
    <source>
        <dbReference type="EMBL" id="MBB3020687.1"/>
    </source>
</evidence>
<protein>
    <submittedName>
        <fullName evidence="1">Uncharacterized protein</fullName>
    </submittedName>
</protein>
<gene>
    <name evidence="1" type="ORF">FHR70_003773</name>
</gene>
<dbReference type="Proteomes" id="UP000532010">
    <property type="component" value="Unassembled WGS sequence"/>
</dbReference>